<dbReference type="EMBL" id="WPHG01000011">
    <property type="protein sequence ID" value="MVB00147.1"/>
    <property type="molecule type" value="Genomic_DNA"/>
</dbReference>
<feature type="chain" id="PRO_5032277686" evidence="1">
    <location>
        <begin position="27"/>
        <end position="139"/>
    </location>
</feature>
<name>A0A844QJT5_9HYPH</name>
<gene>
    <name evidence="2" type="ORF">GN330_23140</name>
</gene>
<organism evidence="2 3">
    <name type="scientific">Nitratireductor arenosus</name>
    <dbReference type="NCBI Taxonomy" id="2682096"/>
    <lineage>
        <taxon>Bacteria</taxon>
        <taxon>Pseudomonadati</taxon>
        <taxon>Pseudomonadota</taxon>
        <taxon>Alphaproteobacteria</taxon>
        <taxon>Hyphomicrobiales</taxon>
        <taxon>Phyllobacteriaceae</taxon>
        <taxon>Nitratireductor</taxon>
    </lineage>
</organism>
<feature type="signal peptide" evidence="1">
    <location>
        <begin position="1"/>
        <end position="26"/>
    </location>
</feature>
<reference evidence="2 3" key="1">
    <citation type="submission" date="2019-12" db="EMBL/GenBank/DDBJ databases">
        <title>Nitratireductor arenosus sp. nov., Isolated from sea sand, Jeju island, South Korea.</title>
        <authorList>
            <person name="Kim W."/>
        </authorList>
    </citation>
    <scope>NUCLEOTIDE SEQUENCE [LARGE SCALE GENOMIC DNA]</scope>
    <source>
        <strain evidence="2 3">CAU 1489</strain>
    </source>
</reference>
<keyword evidence="1" id="KW-0732">Signal</keyword>
<evidence type="ECO:0000313" key="3">
    <source>
        <dbReference type="Proteomes" id="UP000463224"/>
    </source>
</evidence>
<proteinExistence type="predicted"/>
<dbReference type="Proteomes" id="UP000463224">
    <property type="component" value="Unassembled WGS sequence"/>
</dbReference>
<keyword evidence="3" id="KW-1185">Reference proteome</keyword>
<protein>
    <submittedName>
        <fullName evidence="2">Uncharacterized protein</fullName>
    </submittedName>
</protein>
<sequence>MVRPVRLGFALSLLAGASMLVASASAHDLTPRACRDDAILSRITAKFRHQVRHVPHLPDVEIVDFRRVHERRYLPWRENRPIARRYCGATAVLSDGRRRTIWYLIEDRMGFAGIGDGVEFCVSGFDRWKAYNGRCRVVR</sequence>
<dbReference type="AlphaFoldDB" id="A0A844QJT5"/>
<comment type="caution">
    <text evidence="2">The sequence shown here is derived from an EMBL/GenBank/DDBJ whole genome shotgun (WGS) entry which is preliminary data.</text>
</comment>
<evidence type="ECO:0000313" key="2">
    <source>
        <dbReference type="EMBL" id="MVB00147.1"/>
    </source>
</evidence>
<dbReference type="RefSeq" id="WP_156716072.1">
    <property type="nucleotide sequence ID" value="NZ_WPHG01000011.1"/>
</dbReference>
<accession>A0A844QJT5</accession>
<evidence type="ECO:0000256" key="1">
    <source>
        <dbReference type="SAM" id="SignalP"/>
    </source>
</evidence>